<feature type="domain" description="CusB-like beta-barrel" evidence="2">
    <location>
        <begin position="200"/>
        <end position="271"/>
    </location>
</feature>
<feature type="domain" description="CzcB-like barrel-sandwich hybrid" evidence="3">
    <location>
        <begin position="67"/>
        <end position="190"/>
    </location>
</feature>
<dbReference type="AlphaFoldDB" id="A0A855X7R0"/>
<evidence type="ECO:0000259" key="3">
    <source>
        <dbReference type="Pfam" id="PF25973"/>
    </source>
</evidence>
<dbReference type="GO" id="GO:0015562">
    <property type="term" value="F:efflux transmembrane transporter activity"/>
    <property type="evidence" value="ECO:0007669"/>
    <property type="project" value="TreeGrafter"/>
</dbReference>
<comment type="similarity">
    <text evidence="1">Belongs to the membrane fusion protein (MFP) (TC 8.A.1) family.</text>
</comment>
<dbReference type="Gene3D" id="2.40.30.170">
    <property type="match status" value="1"/>
</dbReference>
<dbReference type="Pfam" id="PF25989">
    <property type="entry name" value="YknX_C"/>
    <property type="match status" value="1"/>
</dbReference>
<dbReference type="InterPro" id="IPR058647">
    <property type="entry name" value="BSH_CzcB-like"/>
</dbReference>
<dbReference type="InterPro" id="IPR006143">
    <property type="entry name" value="RND_pump_MFP"/>
</dbReference>
<comment type="caution">
    <text evidence="5">The sequence shown here is derived from an EMBL/GenBank/DDBJ whole genome shotgun (WGS) entry which is preliminary data.</text>
</comment>
<dbReference type="Gene3D" id="2.40.50.100">
    <property type="match status" value="1"/>
</dbReference>
<dbReference type="InterPro" id="IPR058792">
    <property type="entry name" value="Beta-barrel_RND_2"/>
</dbReference>
<dbReference type="GO" id="GO:1990281">
    <property type="term" value="C:efflux pump complex"/>
    <property type="evidence" value="ECO:0007669"/>
    <property type="project" value="TreeGrafter"/>
</dbReference>
<organism evidence="5 6">
    <name type="scientific">candidate division GN15 bacterium</name>
    <dbReference type="NCBI Taxonomy" id="2072418"/>
    <lineage>
        <taxon>Bacteria</taxon>
        <taxon>candidate division GN15</taxon>
    </lineage>
</organism>
<evidence type="ECO:0000259" key="2">
    <source>
        <dbReference type="Pfam" id="PF25954"/>
    </source>
</evidence>
<proteinExistence type="inferred from homology"/>
<dbReference type="FunFam" id="2.40.30.170:FF:000010">
    <property type="entry name" value="Efflux RND transporter periplasmic adaptor subunit"/>
    <property type="match status" value="1"/>
</dbReference>
<gene>
    <name evidence="5" type="ORF">C3F09_04685</name>
</gene>
<sequence>MKTRAKFAILVVLLMLVAAALFRIVSYESRSEVHRQPPALVKVEAPLRQTITNSLPLTGDVLPILHAQVFARVYGNLESTEADIGQYVRANQLLARIDTTELAQQYRQADATYRNTLEVYNRAKPLMEQNLIAKQDYDDAATNMEVAKENFEAAKTRLGYADITAPFSGYITRRYLDAGALLTSTNATLFDLDDLDTVKVIVNVLEKDVPSISLGMTSEVTVDAFPGRVFVGAIARMADAIDLNTRTMPVQINIANHEHLLKPGMFATVSIIVNRKTDVLTVPTQALLKDAEGPYVLVADKGKARRAAVTTGTEQQSRTEILTGLNASDSVITTGQQFTHDGGPITIQP</sequence>
<dbReference type="PANTHER" id="PTHR30469:SF37">
    <property type="entry name" value="RAGD PROTEIN"/>
    <property type="match status" value="1"/>
</dbReference>
<name>A0A855X7R0_9BACT</name>
<feature type="domain" description="YknX-like C-terminal permuted SH3-like" evidence="4">
    <location>
        <begin position="279"/>
        <end position="346"/>
    </location>
</feature>
<evidence type="ECO:0000259" key="4">
    <source>
        <dbReference type="Pfam" id="PF25989"/>
    </source>
</evidence>
<dbReference type="Pfam" id="PF25954">
    <property type="entry name" value="Beta-barrel_RND_2"/>
    <property type="match status" value="1"/>
</dbReference>
<evidence type="ECO:0008006" key="7">
    <source>
        <dbReference type="Google" id="ProtNLM"/>
    </source>
</evidence>
<evidence type="ECO:0000313" key="5">
    <source>
        <dbReference type="EMBL" id="PWB73865.1"/>
    </source>
</evidence>
<dbReference type="PANTHER" id="PTHR30469">
    <property type="entry name" value="MULTIDRUG RESISTANCE PROTEIN MDTA"/>
    <property type="match status" value="1"/>
</dbReference>
<dbReference type="NCBIfam" id="TIGR01730">
    <property type="entry name" value="RND_mfp"/>
    <property type="match status" value="1"/>
</dbReference>
<dbReference type="Pfam" id="PF25973">
    <property type="entry name" value="BSH_CzcB"/>
    <property type="match status" value="1"/>
</dbReference>
<evidence type="ECO:0000256" key="1">
    <source>
        <dbReference type="ARBA" id="ARBA00009477"/>
    </source>
</evidence>
<protein>
    <recommendedName>
        <fullName evidence="7">Efflux RND transporter periplasmic adaptor subunit</fullName>
    </recommendedName>
</protein>
<dbReference type="Gene3D" id="2.40.420.20">
    <property type="match status" value="1"/>
</dbReference>
<dbReference type="SUPFAM" id="SSF111369">
    <property type="entry name" value="HlyD-like secretion proteins"/>
    <property type="match status" value="1"/>
</dbReference>
<dbReference type="InterPro" id="IPR058637">
    <property type="entry name" value="YknX-like_C"/>
</dbReference>
<accession>A0A855X7R0</accession>
<reference evidence="5 6" key="1">
    <citation type="journal article" date="2018" name="ISME J.">
        <title>A methanotrophic archaeon couples anaerobic oxidation of methane to Fe(III) reduction.</title>
        <authorList>
            <person name="Cai C."/>
            <person name="Leu A.O."/>
            <person name="Xie G.J."/>
            <person name="Guo J."/>
            <person name="Feng Y."/>
            <person name="Zhao J.X."/>
            <person name="Tyson G.W."/>
            <person name="Yuan Z."/>
            <person name="Hu S."/>
        </authorList>
    </citation>
    <scope>NUCLEOTIDE SEQUENCE [LARGE SCALE GENOMIC DNA]</scope>
    <source>
        <strain evidence="5">FeB_12</strain>
    </source>
</reference>
<evidence type="ECO:0000313" key="6">
    <source>
        <dbReference type="Proteomes" id="UP000250918"/>
    </source>
</evidence>
<dbReference type="Gene3D" id="1.10.287.470">
    <property type="entry name" value="Helix hairpin bin"/>
    <property type="match status" value="1"/>
</dbReference>
<dbReference type="Proteomes" id="UP000250918">
    <property type="component" value="Unassembled WGS sequence"/>
</dbReference>
<dbReference type="EMBL" id="PQAP01000046">
    <property type="protein sequence ID" value="PWB73865.1"/>
    <property type="molecule type" value="Genomic_DNA"/>
</dbReference>